<dbReference type="Gramene" id="Jr15_00090_p1">
    <property type="protein sequence ID" value="cds.Jr15_00090_p1"/>
    <property type="gene ID" value="Jr15_00090"/>
</dbReference>
<reference evidence="2" key="1">
    <citation type="submission" date="2025-08" db="UniProtKB">
        <authorList>
            <consortium name="RefSeq"/>
        </authorList>
    </citation>
    <scope>IDENTIFICATION</scope>
    <source>
        <tissue evidence="2">Leaves</tissue>
    </source>
</reference>
<dbReference type="GeneID" id="109002863"/>
<keyword evidence="1" id="KW-1185">Reference proteome</keyword>
<proteinExistence type="predicted"/>
<dbReference type="Pfam" id="PF04842">
    <property type="entry name" value="DUF639"/>
    <property type="match status" value="1"/>
</dbReference>
<dbReference type="InterPro" id="IPR006927">
    <property type="entry name" value="DUF639"/>
</dbReference>
<dbReference type="RefSeq" id="XP_018836325.1">
    <property type="nucleotide sequence ID" value="XM_018980780.2"/>
</dbReference>
<organism evidence="1 2">
    <name type="scientific">Juglans regia</name>
    <name type="common">English walnut</name>
    <dbReference type="NCBI Taxonomy" id="51240"/>
    <lineage>
        <taxon>Eukaryota</taxon>
        <taxon>Viridiplantae</taxon>
        <taxon>Streptophyta</taxon>
        <taxon>Embryophyta</taxon>
        <taxon>Tracheophyta</taxon>
        <taxon>Spermatophyta</taxon>
        <taxon>Magnoliopsida</taxon>
        <taxon>eudicotyledons</taxon>
        <taxon>Gunneridae</taxon>
        <taxon>Pentapetalae</taxon>
        <taxon>rosids</taxon>
        <taxon>fabids</taxon>
        <taxon>Fagales</taxon>
        <taxon>Juglandaceae</taxon>
        <taxon>Juglans</taxon>
    </lineage>
</organism>
<dbReference type="KEGG" id="jre:109002863"/>
<gene>
    <name evidence="2" type="primary">LOC109002863</name>
</gene>
<dbReference type="AlphaFoldDB" id="A0A2I4FXE9"/>
<protein>
    <submittedName>
        <fullName evidence="2">Uncharacterized protein LOC109002863</fullName>
    </submittedName>
</protein>
<dbReference type="OrthoDB" id="742491at2759"/>
<dbReference type="PANTHER" id="PTHR31860">
    <property type="entry name" value="HEAT-INDUCIBLE TRANSCRIPTION REPRESSOR (DUF639)-RELATED"/>
    <property type="match status" value="1"/>
</dbReference>
<sequence length="726" mass="81569">MENANAKVVGILENLMISHSSVFNRKKSNDSPPDSPDPIPQLSALANSVVFRCSKILQVPTEDLQHCFETELPESVQNILTYARHFLEFCSYQALNLLIKSPDYLSDKEFRHLTYDMMLAWEAPNIESETPDKENASCSNEEVESDDGWSLFYSNSTTMAIQVDEKKTVGREAFARIAPVCAVVADIITVHNLFDALTSSSGHRLHFLVYDKYIRSLDKIIKSAKNAFASSIGNLQLSEGEIVIDVDGTAPTQPVLQHVGISAWPGRLTLTNNALYFESLGVGLYDQAIRYDLATDMKQVIKPELTGPLGARLFDKAVMYKSTSIAEPVYLEFPEFKGNSRRDYWLDVCLEILHAHRFIRKHNFKGIQKSEVLAKAIIGILRFRAVREASNFSASHYKTLLAFNLAESLPGGDTILETLSCRLALLNVGATQHDGTGTTFAKRRSTLSPTKWQPTLSPVSLLTLDRLGFTLQKEANLDGEVVMVGEVCVGEINPLEMAVKQSVLETGRAEAAQATVDQVKVEGIDTNVAVMKELLFPVIESARQLQLLASWEDPTKSTVFLVLTGYSILRGWIRYMLPAIFFIMSILMLWRKHFNRGKTLETFRVTPPPNRNAVEQLLALQEAITQVEALIQAGNIILLKIRALLFAIPPQATDKVALLMVFMAAAFAFVPLRYIVLLVFLEFFTREMPYRKESSDRWVRRVKEWWVKIPAAPVQLLKVDDYKKKK</sequence>
<dbReference type="Proteomes" id="UP000235220">
    <property type="component" value="Chromosome 15"/>
</dbReference>
<dbReference type="STRING" id="51240.A0A2I4FXE9"/>
<accession>A0A2I4FXE9</accession>
<dbReference type="FunCoup" id="A0A2I4FXE9">
    <property type="interactions" value="3475"/>
</dbReference>
<evidence type="ECO:0000313" key="2">
    <source>
        <dbReference type="RefSeq" id="XP_018836325.1"/>
    </source>
</evidence>
<evidence type="ECO:0000313" key="1">
    <source>
        <dbReference type="Proteomes" id="UP000235220"/>
    </source>
</evidence>
<name>A0A2I4FXE9_JUGRE</name>
<dbReference type="PANTHER" id="PTHR31860:SF4">
    <property type="entry name" value="OS02G0637800 PROTEIN"/>
    <property type="match status" value="1"/>
</dbReference>